<keyword evidence="3" id="KW-1185">Reference proteome</keyword>
<feature type="compositionally biased region" description="Acidic residues" evidence="1">
    <location>
        <begin position="678"/>
        <end position="690"/>
    </location>
</feature>
<feature type="region of interest" description="Disordered" evidence="1">
    <location>
        <begin position="388"/>
        <end position="504"/>
    </location>
</feature>
<feature type="region of interest" description="Disordered" evidence="1">
    <location>
        <begin position="570"/>
        <end position="716"/>
    </location>
</feature>
<evidence type="ECO:0000313" key="3">
    <source>
        <dbReference type="Proteomes" id="UP001176521"/>
    </source>
</evidence>
<feature type="compositionally biased region" description="Low complexity" evidence="1">
    <location>
        <begin position="193"/>
        <end position="204"/>
    </location>
</feature>
<accession>A0AAN6JKU0</accession>
<reference evidence="2" key="1">
    <citation type="journal article" date="2023" name="PhytoFront">
        <title>Draft Genome Resources of Seven Strains of Tilletia horrida, Causal Agent of Kernel Smut of Rice.</title>
        <authorList>
            <person name="Khanal S."/>
            <person name="Antony Babu S."/>
            <person name="Zhou X.G."/>
        </authorList>
    </citation>
    <scope>NUCLEOTIDE SEQUENCE</scope>
    <source>
        <strain evidence="2">TX3</strain>
    </source>
</reference>
<feature type="compositionally biased region" description="Low complexity" evidence="1">
    <location>
        <begin position="612"/>
        <end position="627"/>
    </location>
</feature>
<comment type="caution">
    <text evidence="2">The sequence shown here is derived from an EMBL/GenBank/DDBJ whole genome shotgun (WGS) entry which is preliminary data.</text>
</comment>
<feature type="compositionally biased region" description="Polar residues" evidence="1">
    <location>
        <begin position="72"/>
        <end position="98"/>
    </location>
</feature>
<dbReference type="Proteomes" id="UP001176521">
    <property type="component" value="Unassembled WGS sequence"/>
</dbReference>
<sequence length="716" mass="73877">MRNPLAELPLEPFIRAAQAQQLELLAQSPSDHNNNKRSSSSSRSQSQSQSHSRSHSPSPSQSPSSARARHATASQQRGEGPSSFSTSLHAKAQQQQPHSPIKPSPLSPHGRQRYVHSQKMGTPSQARGRLFESELRSRTGGALPLEDGADALERSPATVRPELESAGTVASARLTPRRMTTRSSTAAKEKCKASAAARPPSFSPTKGRDPLVRGRKQREASPSPAPAPGMETREQTPAEQLGTAAWNERPHKESKFGLKAGSQAAAAVVEEAQAEAEMVGLGLGLEAESERVSPPAVLAVGKEEQGGVVGSPSARLEQRSKPGSDEETSLSAAKMTTLEASDPSGTAAAAPITPVLGSLPGFDDGEQSAGPLGARLDRTVFRSVPAQDGTMAGVGAPASLARKQDRIPMRPGEVEAVLLSEAGGSPSPRKTRRGAGRGRGIADEEEEADADETATATASLARTPVLPDVAVMGGGGGGGGGAVAGKGKTKGGSGEAPAWDGTVLADSEEELEKALSGVYALAAFEARKERKAAREERRRQQMDNKGEKLAGESIDAAPTALAAAVIPKLSARRMAPRQQPAPTTTTISSSSMVPTDAGPSADVMDFSMGPPTATVAATAATAGSVTGSRKRKSDADRDQDQDRDAEDVHDDGTVVIAPAAPSPTAVKARTLAMTAIDDNGDDDDDDDDADGTAPTTAAAPGGGGRVGRPAKVRRSE</sequence>
<feature type="compositionally biased region" description="Basic and acidic residues" evidence="1">
    <location>
        <begin position="528"/>
        <end position="550"/>
    </location>
</feature>
<feature type="region of interest" description="Disordered" evidence="1">
    <location>
        <begin position="528"/>
        <end position="554"/>
    </location>
</feature>
<name>A0AAN6JKU0_9BASI</name>
<evidence type="ECO:0000256" key="1">
    <source>
        <dbReference type="SAM" id="MobiDB-lite"/>
    </source>
</evidence>
<feature type="compositionally biased region" description="Gly residues" evidence="1">
    <location>
        <begin position="472"/>
        <end position="494"/>
    </location>
</feature>
<organism evidence="2 3">
    <name type="scientific">Tilletia horrida</name>
    <dbReference type="NCBI Taxonomy" id="155126"/>
    <lineage>
        <taxon>Eukaryota</taxon>
        <taxon>Fungi</taxon>
        <taxon>Dikarya</taxon>
        <taxon>Basidiomycota</taxon>
        <taxon>Ustilaginomycotina</taxon>
        <taxon>Exobasidiomycetes</taxon>
        <taxon>Tilletiales</taxon>
        <taxon>Tilletiaceae</taxon>
        <taxon>Tilletia</taxon>
    </lineage>
</organism>
<feature type="region of interest" description="Disordered" evidence="1">
    <location>
        <begin position="21"/>
        <end position="258"/>
    </location>
</feature>
<dbReference type="AlphaFoldDB" id="A0AAN6JKU0"/>
<proteinExistence type="predicted"/>
<evidence type="ECO:0000313" key="2">
    <source>
        <dbReference type="EMBL" id="KAK0533961.1"/>
    </source>
</evidence>
<dbReference type="EMBL" id="JAPDMQ010000126">
    <property type="protein sequence ID" value="KAK0533961.1"/>
    <property type="molecule type" value="Genomic_DNA"/>
</dbReference>
<protein>
    <submittedName>
        <fullName evidence="2">Uncharacterized protein</fullName>
    </submittedName>
</protein>
<feature type="compositionally biased region" description="Low complexity" evidence="1">
    <location>
        <begin position="37"/>
        <end position="66"/>
    </location>
</feature>
<gene>
    <name evidence="2" type="ORF">OC842_002805</name>
</gene>
<feature type="region of interest" description="Disordered" evidence="1">
    <location>
        <begin position="298"/>
        <end position="376"/>
    </location>
</feature>
<feature type="compositionally biased region" description="Basic and acidic residues" evidence="1">
    <location>
        <begin position="633"/>
        <end position="642"/>
    </location>
</feature>
<feature type="compositionally biased region" description="Acidic residues" evidence="1">
    <location>
        <begin position="443"/>
        <end position="452"/>
    </location>
</feature>